<name>A0A7L4P7X9_9CREN</name>
<feature type="domain" description="NGN" evidence="4">
    <location>
        <begin position="8"/>
        <end position="86"/>
    </location>
</feature>
<dbReference type="CDD" id="cd09887">
    <property type="entry name" value="NGN_Arch"/>
    <property type="match status" value="1"/>
</dbReference>
<dbReference type="InterPro" id="IPR036735">
    <property type="entry name" value="NGN_dom_sf"/>
</dbReference>
<accession>A0A7L4P7X9</accession>
<evidence type="ECO:0000259" key="4">
    <source>
        <dbReference type="Pfam" id="PF03439"/>
    </source>
</evidence>
<dbReference type="Gene3D" id="2.30.30.30">
    <property type="match status" value="1"/>
</dbReference>
<dbReference type="InterPro" id="IPR014722">
    <property type="entry name" value="Rib_uL2_dom2"/>
</dbReference>
<keyword evidence="1 2" id="KW-0805">Transcription regulation</keyword>
<protein>
    <recommendedName>
        <fullName evidence="2 3">Transcription elongation factor Spt5</fullName>
    </recommendedName>
</protein>
<dbReference type="InterPro" id="IPR008991">
    <property type="entry name" value="Translation_prot_SH3-like_sf"/>
</dbReference>
<dbReference type="GeneID" id="5054109"/>
<keyword evidence="5" id="KW-0251">Elongation factor</keyword>
<dbReference type="InterPro" id="IPR005100">
    <property type="entry name" value="NGN-domain"/>
</dbReference>
<dbReference type="InterPro" id="IPR011590">
    <property type="entry name" value="Spt5_arc"/>
</dbReference>
<keyword evidence="6" id="KW-1185">Reference proteome</keyword>
<proteinExistence type="inferred from homology"/>
<dbReference type="RefSeq" id="WP_011901064.1">
    <property type="nucleotide sequence ID" value="NZ_JAAVJF010000002.1"/>
</dbReference>
<dbReference type="GO" id="GO:0003746">
    <property type="term" value="F:translation elongation factor activity"/>
    <property type="evidence" value="ECO:0007669"/>
    <property type="project" value="UniProtKB-KW"/>
</dbReference>
<reference evidence="5 6" key="1">
    <citation type="journal article" date="2020" name="Nat. Commun.">
        <title>The structures of two archaeal type IV pili illuminate evolutionary relationships.</title>
        <authorList>
            <person name="Wang F."/>
            <person name="Baquero D.P."/>
            <person name="Su Z."/>
            <person name="Beltran L.C."/>
            <person name="Prangishvili D."/>
            <person name="Krupovic M."/>
            <person name="Egelman E.H."/>
        </authorList>
    </citation>
    <scope>NUCLEOTIDE SEQUENCE [LARGE SCALE GENOMIC DNA]</scope>
    <source>
        <strain evidence="5 6">2GA</strain>
    </source>
</reference>
<evidence type="ECO:0000256" key="3">
    <source>
        <dbReference type="NCBIfam" id="TIGR00405"/>
    </source>
</evidence>
<comment type="caution">
    <text evidence="5">The sequence shown here is derived from an EMBL/GenBank/DDBJ whole genome shotgun (WGS) entry which is preliminary data.</text>
</comment>
<dbReference type="GO" id="GO:0006355">
    <property type="term" value="P:regulation of DNA-templated transcription"/>
    <property type="evidence" value="ECO:0007669"/>
    <property type="project" value="UniProtKB-UniRule"/>
</dbReference>
<dbReference type="HAMAP" id="MF_00950">
    <property type="entry name" value="Spt5_arch"/>
    <property type="match status" value="1"/>
</dbReference>
<keyword evidence="5" id="KW-0648">Protein biosynthesis</keyword>
<dbReference type="SUPFAM" id="SSF50104">
    <property type="entry name" value="Translation proteins SH3-like domain"/>
    <property type="match status" value="1"/>
</dbReference>
<comment type="function">
    <text evidence="2">Stimulates transcription elongation.</text>
</comment>
<evidence type="ECO:0000313" key="6">
    <source>
        <dbReference type="Proteomes" id="UP000554766"/>
    </source>
</evidence>
<comment type="subunit">
    <text evidence="2">Heterodimer composed of Spt4 and Spt5. Interacts with RNA polymerase (RNAP).</text>
</comment>
<dbReference type="OMA" id="FSEIEHF"/>
<comment type="similarity">
    <text evidence="2">Belongs to the archaeal Spt5 family.</text>
</comment>
<gene>
    <name evidence="2" type="primary">spt5</name>
    <name evidence="5" type="ORF">HC235_03975</name>
</gene>
<keyword evidence="2" id="KW-0804">Transcription</keyword>
<evidence type="ECO:0000313" key="5">
    <source>
        <dbReference type="EMBL" id="NYR15119.1"/>
    </source>
</evidence>
<dbReference type="GO" id="GO:0006354">
    <property type="term" value="P:DNA-templated transcription elongation"/>
    <property type="evidence" value="ECO:0007669"/>
    <property type="project" value="InterPro"/>
</dbReference>
<dbReference type="AlphaFoldDB" id="A0A7L4P7X9"/>
<evidence type="ECO:0000256" key="2">
    <source>
        <dbReference type="HAMAP-Rule" id="MF_00950"/>
    </source>
</evidence>
<dbReference type="Proteomes" id="UP000554766">
    <property type="component" value="Unassembled WGS sequence"/>
</dbReference>
<evidence type="ECO:0000256" key="1">
    <source>
        <dbReference type="ARBA" id="ARBA00023015"/>
    </source>
</evidence>
<dbReference type="Gene3D" id="3.30.70.940">
    <property type="entry name" value="NusG, N-terminal domain"/>
    <property type="match status" value="1"/>
</dbReference>
<dbReference type="Pfam" id="PF03439">
    <property type="entry name" value="Spt5-NGN"/>
    <property type="match status" value="1"/>
</dbReference>
<sequence length="153" mass="17002">MAQERCPVYTISVVARQEYNVVITLKMRVESSKIPVYSIVVPPESFGVMFVEGESLPAVNRAVYGVKHVKGVMRGVSNVEEVMKILKPARPMVELDVNDEVEIVADVLKGSRGRVTYVDKEKGIVRVELLDSAFPMPLDLKISEVKLVKKGSQ</sequence>
<dbReference type="NCBIfam" id="TIGR00405">
    <property type="entry name" value="KOW_elon_Spt5"/>
    <property type="match status" value="1"/>
</dbReference>
<organism evidence="5 6">
    <name type="scientific">Pyrobaculum arsenaticum</name>
    <dbReference type="NCBI Taxonomy" id="121277"/>
    <lineage>
        <taxon>Archaea</taxon>
        <taxon>Thermoproteota</taxon>
        <taxon>Thermoprotei</taxon>
        <taxon>Thermoproteales</taxon>
        <taxon>Thermoproteaceae</taxon>
        <taxon>Pyrobaculum</taxon>
    </lineage>
</organism>
<dbReference type="EMBL" id="JAAVJF010000002">
    <property type="protein sequence ID" value="NYR15119.1"/>
    <property type="molecule type" value="Genomic_DNA"/>
</dbReference>